<feature type="transmembrane region" description="Helical" evidence="1">
    <location>
        <begin position="215"/>
        <end position="244"/>
    </location>
</feature>
<comment type="caution">
    <text evidence="2">The sequence shown here is derived from an EMBL/GenBank/DDBJ whole genome shotgun (WGS) entry which is preliminary data.</text>
</comment>
<accession>A0ABP4Z5V7</accession>
<evidence type="ECO:0000256" key="1">
    <source>
        <dbReference type="SAM" id="Phobius"/>
    </source>
</evidence>
<name>A0ABP4Z5V7_9MICO</name>
<feature type="transmembrane region" description="Helical" evidence="1">
    <location>
        <begin position="62"/>
        <end position="80"/>
    </location>
</feature>
<feature type="transmembrane region" description="Helical" evidence="1">
    <location>
        <begin position="264"/>
        <end position="293"/>
    </location>
</feature>
<feature type="transmembrane region" description="Helical" evidence="1">
    <location>
        <begin position="411"/>
        <end position="428"/>
    </location>
</feature>
<feature type="transmembrane region" description="Helical" evidence="1">
    <location>
        <begin position="381"/>
        <end position="399"/>
    </location>
</feature>
<feature type="transmembrane region" description="Helical" evidence="1">
    <location>
        <begin position="300"/>
        <end position="322"/>
    </location>
</feature>
<evidence type="ECO:0000313" key="2">
    <source>
        <dbReference type="EMBL" id="GAA1835061.1"/>
    </source>
</evidence>
<reference evidence="3" key="1">
    <citation type="journal article" date="2019" name="Int. J. Syst. Evol. Microbiol.">
        <title>The Global Catalogue of Microorganisms (GCM) 10K type strain sequencing project: providing services to taxonomists for standard genome sequencing and annotation.</title>
        <authorList>
            <consortium name="The Broad Institute Genomics Platform"/>
            <consortium name="The Broad Institute Genome Sequencing Center for Infectious Disease"/>
            <person name="Wu L."/>
            <person name="Ma J."/>
        </authorList>
    </citation>
    <scope>NUCLEOTIDE SEQUENCE [LARGE SCALE GENOMIC DNA]</scope>
    <source>
        <strain evidence="3">JCM 14323</strain>
    </source>
</reference>
<keyword evidence="1" id="KW-1133">Transmembrane helix</keyword>
<organism evidence="2 3">
    <name type="scientific">Agromyces salentinus</name>
    <dbReference type="NCBI Taxonomy" id="269421"/>
    <lineage>
        <taxon>Bacteria</taxon>
        <taxon>Bacillati</taxon>
        <taxon>Actinomycetota</taxon>
        <taxon>Actinomycetes</taxon>
        <taxon>Micrococcales</taxon>
        <taxon>Microbacteriaceae</taxon>
        <taxon>Agromyces</taxon>
    </lineage>
</organism>
<protein>
    <submittedName>
        <fullName evidence="2">Glycosyltransferase family 39 protein</fullName>
    </submittedName>
</protein>
<dbReference type="EMBL" id="BAAANK010000005">
    <property type="protein sequence ID" value="GAA1835061.1"/>
    <property type="molecule type" value="Genomic_DNA"/>
</dbReference>
<gene>
    <name evidence="2" type="ORF">GCM10009750_19310</name>
</gene>
<sequence length="454" mass="47942">MAMHPTDTVRGAAPRTGRLAPWIGLGAAVLLIGLAMLVPVLLGQSVHVKSFPPLHAEWSPRLGPGTLPAVVLALAAAVYGVDAAARARWGHLLAGSLLVGIAWLLSLATVDGADGIGVILDTQYEYLRTARAVTNFPATLREYVEHIPLDSADNWPVHIAGHPPGALLFFVVLVQLGLGSGFAAGLVVLVIAATTPVAVLVLLRRLGSEPWARRAAPFLVMGPAAIWMAVSADGMFTAVAAWGLCSLGFSATARSRSALVGWGVLAGLLLGTCVMLSYGLPLLGLLAIAVLALARSWTPLPWAVLAALAVVGVFAAFGFAWWEAYPVLVDRYWDGIASRRQFSYWIWGNLAALAVSAGPLVGASAAMAIGRGIRWREVATGERVVVLLALAAALTILAADLSQMSKAEVERIWLPFVPWLLVGTALLSERWRRRGFAGQLGFALVVQHLLVTGW</sequence>
<keyword evidence="1" id="KW-0472">Membrane</keyword>
<feature type="transmembrane region" description="Helical" evidence="1">
    <location>
        <begin position="182"/>
        <end position="203"/>
    </location>
</feature>
<feature type="transmembrane region" description="Helical" evidence="1">
    <location>
        <begin position="92"/>
        <end position="110"/>
    </location>
</feature>
<dbReference type="Proteomes" id="UP001501746">
    <property type="component" value="Unassembled WGS sequence"/>
</dbReference>
<keyword evidence="3" id="KW-1185">Reference proteome</keyword>
<feature type="transmembrane region" description="Helical" evidence="1">
    <location>
        <begin position="20"/>
        <end position="42"/>
    </location>
</feature>
<keyword evidence="1" id="KW-0812">Transmembrane</keyword>
<evidence type="ECO:0000313" key="3">
    <source>
        <dbReference type="Proteomes" id="UP001501746"/>
    </source>
</evidence>
<proteinExistence type="predicted"/>
<feature type="transmembrane region" description="Helical" evidence="1">
    <location>
        <begin position="342"/>
        <end position="369"/>
    </location>
</feature>